<accession>A0A7S4AFN4</accession>
<evidence type="ECO:0000256" key="6">
    <source>
        <dbReference type="ARBA" id="ARBA00023242"/>
    </source>
</evidence>
<organism evidence="11">
    <name type="scientific">Pseudo-nitzschia australis</name>
    <dbReference type="NCBI Taxonomy" id="44445"/>
    <lineage>
        <taxon>Eukaryota</taxon>
        <taxon>Sar</taxon>
        <taxon>Stramenopiles</taxon>
        <taxon>Ochrophyta</taxon>
        <taxon>Bacillariophyta</taxon>
        <taxon>Bacillariophyceae</taxon>
        <taxon>Bacillariophycidae</taxon>
        <taxon>Bacillariales</taxon>
        <taxon>Bacillariaceae</taxon>
        <taxon>Pseudo-nitzschia</taxon>
    </lineage>
</organism>
<evidence type="ECO:0000256" key="2">
    <source>
        <dbReference type="ARBA" id="ARBA00022574"/>
    </source>
</evidence>
<dbReference type="InterPro" id="IPR015943">
    <property type="entry name" value="WD40/YVTN_repeat-like_dom_sf"/>
</dbReference>
<dbReference type="InterPro" id="IPR006594">
    <property type="entry name" value="LisH"/>
</dbReference>
<dbReference type="SMART" id="SM00667">
    <property type="entry name" value="LisH"/>
    <property type="match status" value="1"/>
</dbReference>
<evidence type="ECO:0000256" key="7">
    <source>
        <dbReference type="ARBA" id="ARBA00025801"/>
    </source>
</evidence>
<protein>
    <recommendedName>
        <fullName evidence="10">TPL/SMU1 LisH-like dimerisation domain-containing protein</fullName>
    </recommendedName>
</protein>
<keyword evidence="3" id="KW-0507">mRNA processing</keyword>
<dbReference type="PROSITE" id="PS50082">
    <property type="entry name" value="WD_REPEATS_2"/>
    <property type="match status" value="1"/>
</dbReference>
<dbReference type="Pfam" id="PF17814">
    <property type="entry name" value="LisH_TPL"/>
    <property type="match status" value="1"/>
</dbReference>
<evidence type="ECO:0000256" key="4">
    <source>
        <dbReference type="ARBA" id="ARBA00022737"/>
    </source>
</evidence>
<evidence type="ECO:0000256" key="8">
    <source>
        <dbReference type="PROSITE-ProRule" id="PRU00221"/>
    </source>
</evidence>
<dbReference type="PROSITE" id="PS50896">
    <property type="entry name" value="LISH"/>
    <property type="match status" value="1"/>
</dbReference>
<dbReference type="EMBL" id="HBIX01008600">
    <property type="protein sequence ID" value="CAE0713853.1"/>
    <property type="molecule type" value="Transcribed_RNA"/>
</dbReference>
<evidence type="ECO:0000256" key="1">
    <source>
        <dbReference type="ARBA" id="ARBA00004123"/>
    </source>
</evidence>
<evidence type="ECO:0000313" key="11">
    <source>
        <dbReference type="EMBL" id="CAE0713853.1"/>
    </source>
</evidence>
<keyword evidence="5" id="KW-0508">mRNA splicing</keyword>
<gene>
    <name evidence="11" type="ORF">PAUS00366_LOCUS6605</name>
</gene>
<dbReference type="Gene3D" id="2.130.10.10">
    <property type="entry name" value="YVTN repeat-like/Quinoprotein amine dehydrogenase"/>
    <property type="match status" value="1"/>
</dbReference>
<dbReference type="InterPro" id="IPR054532">
    <property type="entry name" value="TPL_SMU1_LisH-like"/>
</dbReference>
<dbReference type="GO" id="GO:0005634">
    <property type="term" value="C:nucleus"/>
    <property type="evidence" value="ECO:0007669"/>
    <property type="project" value="UniProtKB-SubCell"/>
</dbReference>
<name>A0A7S4AFN4_9STRA</name>
<sequence length="730" mass="80852">MSSIHLNLKKMPANDDDSSDKPTTTEPTTPRTAAASGAAASSLPRLDRLMEGEFSVEASDLVRLIMGFLTAQGLHESARVLRKESGVGFTNGMIRKQVVAASIRQGDWGSVMRSTFLLAEDENCGRKGKSDGEGSCSISGHISEQIILELAEEDKNLNLAYSLLKVHRDALDRVVEYNEEEGGSDTYGENDNDNATRQSREEKRRSKSHKSSKFKSSSRQTPRQLTKARSLEQKLAEIAANPIKFSTNSNERYLSLYGARRSKLERREDLARRVEDQSEIPLNRLPTLIQQAMKWQSHTGQLPWVKEVYYDDDDFGSEKSNEKKKKRRKRKRYDLVLGEAAGDRNVSVGDDLNGRAGEMEYERDEEDLAEIPQDTLAKVKFGKSAVCESALFFSKGLITGSSDSLIEIWDSKCSYKDLNTSDYSYQKAHVMGHADAPVLCMALSNDGEILVSGDSTGKVKVWKLATGKCLRQYEAHDTSVTALSLSRDASRVLTGCASGICREFGIVTQTVLQVYEGHTSYIHACDYVLDWTFADAKEPQTATAEGWVVTSSADGTVRVWKKGLTIRILQPPSDYTKSIQQKDKPFSLVVDPTLIRTECPAIHTTLQVPGEESRMLIVPRSSTAFLVNLKGTALQLFHSESPEAVFLAASITTSTVYLASSTGHCLVFSLRTGTLIQSIHDFALDSTSKTTNDRRVAEISALIHHPFKPSILAAYSNDKTQKKGQLTIWK</sequence>
<reference evidence="11" key="1">
    <citation type="submission" date="2021-01" db="EMBL/GenBank/DDBJ databases">
        <authorList>
            <person name="Corre E."/>
            <person name="Pelletier E."/>
            <person name="Niang G."/>
            <person name="Scheremetjew M."/>
            <person name="Finn R."/>
            <person name="Kale V."/>
            <person name="Holt S."/>
            <person name="Cochrane G."/>
            <person name="Meng A."/>
            <person name="Brown T."/>
            <person name="Cohen L."/>
        </authorList>
    </citation>
    <scope>NUCLEOTIDE SEQUENCE</scope>
    <source>
        <strain evidence="11">10249 10 AB</strain>
    </source>
</reference>
<evidence type="ECO:0000256" key="3">
    <source>
        <dbReference type="ARBA" id="ARBA00022664"/>
    </source>
</evidence>
<evidence type="ECO:0000259" key="10">
    <source>
        <dbReference type="Pfam" id="PF17814"/>
    </source>
</evidence>
<dbReference type="InterPro" id="IPR045184">
    <property type="entry name" value="SMU1"/>
</dbReference>
<keyword evidence="4" id="KW-0677">Repeat</keyword>
<feature type="compositionally biased region" description="Acidic residues" evidence="9">
    <location>
        <begin position="179"/>
        <end position="192"/>
    </location>
</feature>
<comment type="subcellular location">
    <subcellularLocation>
        <location evidence="1">Nucleus</location>
    </subcellularLocation>
</comment>
<dbReference type="AlphaFoldDB" id="A0A7S4AFN4"/>
<feature type="compositionally biased region" description="Low complexity" evidence="9">
    <location>
        <begin position="21"/>
        <end position="41"/>
    </location>
</feature>
<keyword evidence="6" id="KW-0539">Nucleus</keyword>
<comment type="similarity">
    <text evidence="7">Belongs to the WD repeat SMU1 family.</text>
</comment>
<dbReference type="InterPro" id="IPR036322">
    <property type="entry name" value="WD40_repeat_dom_sf"/>
</dbReference>
<feature type="region of interest" description="Disordered" evidence="9">
    <location>
        <begin position="179"/>
        <end position="229"/>
    </location>
</feature>
<feature type="repeat" description="WD" evidence="8">
    <location>
        <begin position="431"/>
        <end position="472"/>
    </location>
</feature>
<proteinExistence type="inferred from homology"/>
<dbReference type="GO" id="GO:0000398">
    <property type="term" value="P:mRNA splicing, via spliceosome"/>
    <property type="evidence" value="ECO:0007669"/>
    <property type="project" value="InterPro"/>
</dbReference>
<evidence type="ECO:0000256" key="9">
    <source>
        <dbReference type="SAM" id="MobiDB-lite"/>
    </source>
</evidence>
<dbReference type="SUPFAM" id="SSF50978">
    <property type="entry name" value="WD40 repeat-like"/>
    <property type="match status" value="1"/>
</dbReference>
<dbReference type="Pfam" id="PF00400">
    <property type="entry name" value="WD40"/>
    <property type="match status" value="3"/>
</dbReference>
<dbReference type="SMART" id="SM00320">
    <property type="entry name" value="WD40"/>
    <property type="match status" value="4"/>
</dbReference>
<feature type="domain" description="TPL/SMU1 LisH-like dimerisation" evidence="10">
    <location>
        <begin position="57"/>
        <end position="87"/>
    </location>
</feature>
<keyword evidence="2 8" id="KW-0853">WD repeat</keyword>
<evidence type="ECO:0000256" key="5">
    <source>
        <dbReference type="ARBA" id="ARBA00023187"/>
    </source>
</evidence>
<dbReference type="InterPro" id="IPR001680">
    <property type="entry name" value="WD40_rpt"/>
</dbReference>
<dbReference type="PANTHER" id="PTHR22848">
    <property type="entry name" value="WD40 REPEAT PROTEIN"/>
    <property type="match status" value="1"/>
</dbReference>
<feature type="region of interest" description="Disordered" evidence="9">
    <location>
        <begin position="1"/>
        <end position="41"/>
    </location>
</feature>